<keyword evidence="1" id="KW-0175">Coiled coil</keyword>
<reference evidence="4" key="2">
    <citation type="submission" date="2019-10" db="EMBL/GenBank/DDBJ databases">
        <title>A de novo genome assembly of a pear dwarfing rootstock.</title>
        <authorList>
            <person name="Wang F."/>
            <person name="Wang J."/>
            <person name="Li S."/>
            <person name="Zhang Y."/>
            <person name="Fang M."/>
            <person name="Ma L."/>
            <person name="Zhao Y."/>
            <person name="Jiang S."/>
        </authorList>
    </citation>
    <scope>NUCLEOTIDE SEQUENCE [LARGE SCALE GENOMIC DNA]</scope>
</reference>
<evidence type="ECO:0000313" key="3">
    <source>
        <dbReference type="EMBL" id="KAB2595398.1"/>
    </source>
</evidence>
<proteinExistence type="predicted"/>
<evidence type="ECO:0000256" key="1">
    <source>
        <dbReference type="SAM" id="Coils"/>
    </source>
</evidence>
<feature type="region of interest" description="Disordered" evidence="2">
    <location>
        <begin position="441"/>
        <end position="461"/>
    </location>
</feature>
<protein>
    <submittedName>
        <fullName evidence="3">S ribonuclease</fullName>
    </submittedName>
</protein>
<dbReference type="AlphaFoldDB" id="A0A5N5EWS4"/>
<comment type="caution">
    <text evidence="3">The sequence shown here is derived from an EMBL/GenBank/DDBJ whole genome shotgun (WGS) entry which is preliminary data.</text>
</comment>
<evidence type="ECO:0000313" key="4">
    <source>
        <dbReference type="Proteomes" id="UP000327157"/>
    </source>
</evidence>
<feature type="coiled-coil region" evidence="1">
    <location>
        <begin position="731"/>
        <end position="758"/>
    </location>
</feature>
<sequence>MRRVLELVRRLRNVAFASQIQPRLPSRLHLTPVSHFTSPSLIRPRLETKQYMLRLLEERRRLLSTTTTQRGSSRAGPEISGPCVKRKTAAEDLCPPSFLPTAAKGSSPSTTVAIKLRGIPMPTSLCPARALQRFIANPIAPLVKADEECFVPINMVSDFSTDEDICSTVTDTQTDFPPLGCPKMFLTSLSSEMQRKGNRHLPHLNKWRRRTHRAQLWFRSSPINNTRMVSNNGNKQHVSAAKYRTALMRKVHLKWCLYSTEKKKTIDFEIFSSDCKSDEYPLPLYRQGGFSSKVGYFKAAHVKINSNDLFRDFLEAYKHAIPLGVHVKQVKDDNAMNHAFWYFFNIGHKEGVEQLRSCHKLFDASCKCDHEWVRNTLEVSEEWESDYSPELRVPTTFISVWLNPKDFANMKKVHNALGILAEYREWRWLLNHFRQEKEFTTNESGKNRSFSPACKPSAEKKPMTYPAIRGSSSAAEKLAINLTSPKGEKKTVEPELVKPAASKVTTSITERLTQRKGSVVLPVSRFVSKRLSGAKSGLTSERLAAIKSENVDSAVKVASKPVFLSAVIESSTKKGKSARTDSCEIFTEFGADEFPKVCALLKADLLEDVDACAKFVNSVRKVVIRSDSMRVDQDVVKCAKDAELKIAHQEVVDLKIRLNTTQVMLEAVENEVSCVSPMVDDLKLVNSEVQSACFAKDEELIFMHTEVSRLKEVASKLKSKEVDLQGTLSVSENLRKELDELQGAHTGLIEENVQLKNEKVGHKVALASFQAGGAEDELMKALVARTGAAAEGVAVEEPMVAQATNE</sequence>
<accession>A0A5N5EWS4</accession>
<dbReference type="EMBL" id="SMOL01000781">
    <property type="protein sequence ID" value="KAB2595398.1"/>
    <property type="molecule type" value="Genomic_DNA"/>
</dbReference>
<reference evidence="3 4" key="3">
    <citation type="submission" date="2019-11" db="EMBL/GenBank/DDBJ databases">
        <title>A de novo genome assembly of a pear dwarfing rootstock.</title>
        <authorList>
            <person name="Wang F."/>
            <person name="Wang J."/>
            <person name="Li S."/>
            <person name="Zhang Y."/>
            <person name="Fang M."/>
            <person name="Ma L."/>
            <person name="Zhao Y."/>
            <person name="Jiang S."/>
        </authorList>
    </citation>
    <scope>NUCLEOTIDE SEQUENCE [LARGE SCALE GENOMIC DNA]</scope>
    <source>
        <strain evidence="3">S2</strain>
        <tissue evidence="3">Leaf</tissue>
    </source>
</reference>
<dbReference type="OrthoDB" id="2441647at2759"/>
<dbReference type="Proteomes" id="UP000327157">
    <property type="component" value="Chromosome 7"/>
</dbReference>
<organism evidence="3 4">
    <name type="scientific">Pyrus ussuriensis x Pyrus communis</name>
    <dbReference type="NCBI Taxonomy" id="2448454"/>
    <lineage>
        <taxon>Eukaryota</taxon>
        <taxon>Viridiplantae</taxon>
        <taxon>Streptophyta</taxon>
        <taxon>Embryophyta</taxon>
        <taxon>Tracheophyta</taxon>
        <taxon>Spermatophyta</taxon>
        <taxon>Magnoliopsida</taxon>
        <taxon>eudicotyledons</taxon>
        <taxon>Gunneridae</taxon>
        <taxon>Pentapetalae</taxon>
        <taxon>rosids</taxon>
        <taxon>fabids</taxon>
        <taxon>Rosales</taxon>
        <taxon>Rosaceae</taxon>
        <taxon>Amygdaloideae</taxon>
        <taxon>Maleae</taxon>
        <taxon>Pyrus</taxon>
    </lineage>
</organism>
<feature type="compositionally biased region" description="Polar residues" evidence="2">
    <location>
        <begin position="441"/>
        <end position="450"/>
    </location>
</feature>
<gene>
    <name evidence="3" type="ORF">D8674_030848</name>
</gene>
<evidence type="ECO:0000256" key="2">
    <source>
        <dbReference type="SAM" id="MobiDB-lite"/>
    </source>
</evidence>
<reference evidence="3 4" key="1">
    <citation type="submission" date="2019-09" db="EMBL/GenBank/DDBJ databases">
        <authorList>
            <person name="Ou C."/>
        </authorList>
    </citation>
    <scope>NUCLEOTIDE SEQUENCE [LARGE SCALE GENOMIC DNA]</scope>
    <source>
        <strain evidence="3">S2</strain>
        <tissue evidence="3">Leaf</tissue>
    </source>
</reference>
<keyword evidence="4" id="KW-1185">Reference proteome</keyword>
<name>A0A5N5EWS4_9ROSA</name>